<reference evidence="5 6" key="1">
    <citation type="submission" date="2024-05" db="EMBL/GenBank/DDBJ databases">
        <title>Genetic variation in Jamaican populations of the coffee berry borer (Hypothenemus hampei).</title>
        <authorList>
            <person name="Errbii M."/>
            <person name="Myrie A."/>
        </authorList>
    </citation>
    <scope>NUCLEOTIDE SEQUENCE [LARGE SCALE GENOMIC DNA]</scope>
    <source>
        <strain evidence="5">JA-Hopewell-2020-01-JO</strain>
        <tissue evidence="5">Whole body</tissue>
    </source>
</reference>
<proteinExistence type="inferred from homology"/>
<dbReference type="InterPro" id="IPR043989">
    <property type="entry name" value="CCZ1/INTU/HSP4_longin_3"/>
</dbReference>
<comment type="caution">
    <text evidence="5">The sequence shown here is derived from an EMBL/GenBank/DDBJ whole genome shotgun (WGS) entry which is preliminary data.</text>
</comment>
<evidence type="ECO:0008006" key="7">
    <source>
        <dbReference type="Google" id="ProtNLM"/>
    </source>
</evidence>
<feature type="domain" description="CCZ1/INTU/HPS4 third Longin" evidence="4">
    <location>
        <begin position="358"/>
        <end position="454"/>
    </location>
</feature>
<evidence type="ECO:0000256" key="1">
    <source>
        <dbReference type="ARBA" id="ARBA00005352"/>
    </source>
</evidence>
<feature type="domain" description="CCZ1/INTU second Longin" evidence="3">
    <location>
        <begin position="205"/>
        <end position="317"/>
    </location>
</feature>
<dbReference type="InterPro" id="IPR013176">
    <property type="entry name" value="Ccz1"/>
</dbReference>
<organism evidence="5 6">
    <name type="scientific">Hypothenemus hampei</name>
    <name type="common">Coffee berry borer</name>
    <dbReference type="NCBI Taxonomy" id="57062"/>
    <lineage>
        <taxon>Eukaryota</taxon>
        <taxon>Metazoa</taxon>
        <taxon>Ecdysozoa</taxon>
        <taxon>Arthropoda</taxon>
        <taxon>Hexapoda</taxon>
        <taxon>Insecta</taxon>
        <taxon>Pterygota</taxon>
        <taxon>Neoptera</taxon>
        <taxon>Endopterygota</taxon>
        <taxon>Coleoptera</taxon>
        <taxon>Polyphaga</taxon>
        <taxon>Cucujiformia</taxon>
        <taxon>Curculionidae</taxon>
        <taxon>Scolytinae</taxon>
        <taxon>Hypothenemus</taxon>
    </lineage>
</organism>
<name>A0ABD1ES07_HYPHA</name>
<dbReference type="InterPro" id="IPR043987">
    <property type="entry name" value="CCZ1/INTU/HSP4_longin_1"/>
</dbReference>
<feature type="domain" description="CCZ1/INTU/HSP4 first Longin" evidence="2">
    <location>
        <begin position="11"/>
        <end position="135"/>
    </location>
</feature>
<dbReference type="AlphaFoldDB" id="A0ABD1ES07"/>
<gene>
    <name evidence="5" type="ORF">ABEB36_006642</name>
</gene>
<evidence type="ECO:0000313" key="5">
    <source>
        <dbReference type="EMBL" id="KAL1501296.1"/>
    </source>
</evidence>
<dbReference type="Pfam" id="PF19033">
    <property type="entry name" value="Intu_longin_3"/>
    <property type="match status" value="1"/>
</dbReference>
<evidence type="ECO:0000313" key="6">
    <source>
        <dbReference type="Proteomes" id="UP001566132"/>
    </source>
</evidence>
<dbReference type="EMBL" id="JBDJPC010000005">
    <property type="protein sequence ID" value="KAL1501296.1"/>
    <property type="molecule type" value="Genomic_DNA"/>
</dbReference>
<keyword evidence="6" id="KW-1185">Reference proteome</keyword>
<dbReference type="PANTHER" id="PTHR13056">
    <property type="entry name" value="VACUOLAR FUSION PROTEIN CCZ1 HOMOLOG-RELATED"/>
    <property type="match status" value="1"/>
</dbReference>
<dbReference type="Proteomes" id="UP001566132">
    <property type="component" value="Unassembled WGS sequence"/>
</dbReference>
<dbReference type="Pfam" id="PF19032">
    <property type="entry name" value="Intu_longin_2"/>
    <property type="match status" value="1"/>
</dbReference>
<dbReference type="Pfam" id="PF19031">
    <property type="entry name" value="Intu_longin_1"/>
    <property type="match status" value="1"/>
</dbReference>
<dbReference type="PANTHER" id="PTHR13056:SF0">
    <property type="entry name" value="VACUOLAR FUSION PROTEIN CCZ1 HOMOLOG-RELATED"/>
    <property type="match status" value="1"/>
</dbReference>
<comment type="similarity">
    <text evidence="1">Belongs to the CCZ1 family.</text>
</comment>
<dbReference type="InterPro" id="IPR043988">
    <property type="entry name" value="CCZ1/INTU_longin_2"/>
</dbReference>
<evidence type="ECO:0000259" key="4">
    <source>
        <dbReference type="Pfam" id="PF19033"/>
    </source>
</evidence>
<accession>A0ABD1ES07</accession>
<evidence type="ECO:0000259" key="2">
    <source>
        <dbReference type="Pfam" id="PF19031"/>
    </source>
</evidence>
<evidence type="ECO:0000259" key="3">
    <source>
        <dbReference type="Pfam" id="PF19032"/>
    </source>
</evidence>
<protein>
    <recommendedName>
        <fullName evidence="7">Vacuolar fusion protein CCZ1</fullName>
    </recommendedName>
</protein>
<sequence length="467" mass="53839">MGTANKDIEIQNFFIFNSLFGPKEGEELKKIIYYYPIDDNTGVQVENVGLVEGIIQFTQTFNPSNPVTSLHTSKMRQLYFQPEPNFCFVLTLTLPVVTKIKESISTIEYMEDDLQDNVYESCLKQLYYMYRLFYGTFESTLANHNLDILKTQIETFFNPYLKTIKMDGLDILTIFKGIQYLPLDRQNFLKIQCFINSLESKWEYIKHTAFLYNEHVIWSGLEPNSMQIIYQYLIETLLPANAEVELQGGSIPRNSSLPFSALKHGRFITGPSNLKHAKTIGKIPKIYLFDENEPKEYHLVIYRALSATLCLLIDGSIQLKLNDFQRIDDHINPKISPLVNDIAEYCSKQVVTPSNSQENSPKFLYFNKLNLAYKSSVHLDNKQKGNITCSKESLRIMADMKNASNFLGPAGENIVKTTNDYWVFSKTSNLREFYIVLQQKNASLVDISEDVHRLCQNELEGIFFHPV</sequence>